<dbReference type="GO" id="GO:0006749">
    <property type="term" value="P:glutathione metabolic process"/>
    <property type="evidence" value="ECO:0007669"/>
    <property type="project" value="TreeGrafter"/>
</dbReference>
<gene>
    <name evidence="6" type="ORF">MKK02DRAFT_21374</name>
</gene>
<dbReference type="RefSeq" id="XP_052941532.1">
    <property type="nucleotide sequence ID" value="XM_053086405.1"/>
</dbReference>
<dbReference type="AlphaFoldDB" id="A0AA38LQE7"/>
<dbReference type="InterPro" id="IPR010987">
    <property type="entry name" value="Glutathione-S-Trfase_C-like"/>
</dbReference>
<accession>A0AA38LQE7</accession>
<dbReference type="PANTHER" id="PTHR43900">
    <property type="entry name" value="GLUTATHIONE S-TRANSFERASE RHO"/>
    <property type="match status" value="1"/>
</dbReference>
<protein>
    <recommendedName>
        <fullName evidence="1">glutathione transferase</fullName>
        <ecNumber evidence="1">2.5.1.18</ecNumber>
    </recommendedName>
</protein>
<dbReference type="PANTHER" id="PTHR43900:SF3">
    <property type="entry name" value="GLUTATHIONE S-TRANSFERASE RHO"/>
    <property type="match status" value="1"/>
</dbReference>
<dbReference type="GO" id="GO:0004364">
    <property type="term" value="F:glutathione transferase activity"/>
    <property type="evidence" value="ECO:0007669"/>
    <property type="project" value="UniProtKB-EC"/>
</dbReference>
<comment type="catalytic activity">
    <reaction evidence="3">
        <text>RX + glutathione = an S-substituted glutathione + a halide anion + H(+)</text>
        <dbReference type="Rhea" id="RHEA:16437"/>
        <dbReference type="ChEBI" id="CHEBI:15378"/>
        <dbReference type="ChEBI" id="CHEBI:16042"/>
        <dbReference type="ChEBI" id="CHEBI:17792"/>
        <dbReference type="ChEBI" id="CHEBI:57925"/>
        <dbReference type="ChEBI" id="CHEBI:90779"/>
        <dbReference type="EC" id="2.5.1.18"/>
    </reaction>
</comment>
<dbReference type="Proteomes" id="UP001164286">
    <property type="component" value="Unassembled WGS sequence"/>
</dbReference>
<dbReference type="GO" id="GO:0043295">
    <property type="term" value="F:glutathione binding"/>
    <property type="evidence" value="ECO:0007669"/>
    <property type="project" value="TreeGrafter"/>
</dbReference>
<evidence type="ECO:0000256" key="1">
    <source>
        <dbReference type="ARBA" id="ARBA00012452"/>
    </source>
</evidence>
<dbReference type="PROSITE" id="PS50404">
    <property type="entry name" value="GST_NTER"/>
    <property type="match status" value="1"/>
</dbReference>
<organism evidence="6 7">
    <name type="scientific">Dioszegia hungarica</name>
    <dbReference type="NCBI Taxonomy" id="4972"/>
    <lineage>
        <taxon>Eukaryota</taxon>
        <taxon>Fungi</taxon>
        <taxon>Dikarya</taxon>
        <taxon>Basidiomycota</taxon>
        <taxon>Agaricomycotina</taxon>
        <taxon>Tremellomycetes</taxon>
        <taxon>Tremellales</taxon>
        <taxon>Bulleribasidiaceae</taxon>
        <taxon>Dioszegia</taxon>
    </lineage>
</organism>
<evidence type="ECO:0000256" key="2">
    <source>
        <dbReference type="ARBA" id="ARBA00022679"/>
    </source>
</evidence>
<dbReference type="Pfam" id="PF00043">
    <property type="entry name" value="GST_C"/>
    <property type="match status" value="1"/>
</dbReference>
<dbReference type="GO" id="GO:0005737">
    <property type="term" value="C:cytoplasm"/>
    <property type="evidence" value="ECO:0007669"/>
    <property type="project" value="TreeGrafter"/>
</dbReference>
<dbReference type="SUPFAM" id="SSF47616">
    <property type="entry name" value="GST C-terminal domain-like"/>
    <property type="match status" value="1"/>
</dbReference>
<evidence type="ECO:0000313" key="6">
    <source>
        <dbReference type="EMBL" id="KAI9631755.1"/>
    </source>
</evidence>
<proteinExistence type="predicted"/>
<keyword evidence="7" id="KW-1185">Reference proteome</keyword>
<dbReference type="Gene3D" id="1.20.1050.10">
    <property type="match status" value="1"/>
</dbReference>
<dbReference type="InterPro" id="IPR004046">
    <property type="entry name" value="GST_C"/>
</dbReference>
<dbReference type="EC" id="2.5.1.18" evidence="1"/>
<feature type="non-terminal residue" evidence="6">
    <location>
        <position position="1"/>
    </location>
</feature>
<sequence length="172" mass="19443">LQHQPFKQMPYMVDDEAGIEVYESRSIIKYIAMRVKSTLHVMGDINQVVRYQTACDVELANFTIFAEQLTFECLYKEMFTGVPPDPTLVAFLSRMLDTRLTGYERLLSQQPYLAGQELTLADLFHVPNALAVLEVSLINADGKSPNVARWWAEISSRASWTEVAGILGRIPT</sequence>
<keyword evidence="2" id="KW-0808">Transferase</keyword>
<comment type="caution">
    <text evidence="6">The sequence shown here is derived from an EMBL/GenBank/DDBJ whole genome shotgun (WGS) entry which is preliminary data.</text>
</comment>
<dbReference type="InterPro" id="IPR004045">
    <property type="entry name" value="Glutathione_S-Trfase_N"/>
</dbReference>
<reference evidence="6" key="1">
    <citation type="journal article" date="2022" name="G3 (Bethesda)">
        <title>High quality genome of the basidiomycete yeast Dioszegia hungarica PDD-24b-2 isolated from cloud water.</title>
        <authorList>
            <person name="Jarrige D."/>
            <person name="Haridas S."/>
            <person name="Bleykasten-Grosshans C."/>
            <person name="Joly M."/>
            <person name="Nadalig T."/>
            <person name="Sancelme M."/>
            <person name="Vuilleumier S."/>
            <person name="Grigoriev I.V."/>
            <person name="Amato P."/>
            <person name="Bringel F."/>
        </authorList>
    </citation>
    <scope>NUCLEOTIDE SEQUENCE</scope>
    <source>
        <strain evidence="6">PDD-24b-2</strain>
    </source>
</reference>
<dbReference type="EMBL" id="JAKWFO010000016">
    <property type="protein sequence ID" value="KAI9631755.1"/>
    <property type="molecule type" value="Genomic_DNA"/>
</dbReference>
<evidence type="ECO:0000256" key="3">
    <source>
        <dbReference type="ARBA" id="ARBA00047960"/>
    </source>
</evidence>
<evidence type="ECO:0000313" key="7">
    <source>
        <dbReference type="Proteomes" id="UP001164286"/>
    </source>
</evidence>
<dbReference type="Gene3D" id="3.40.30.10">
    <property type="entry name" value="Glutaredoxin"/>
    <property type="match status" value="1"/>
</dbReference>
<evidence type="ECO:0000259" key="4">
    <source>
        <dbReference type="PROSITE" id="PS50404"/>
    </source>
</evidence>
<dbReference type="PROSITE" id="PS50405">
    <property type="entry name" value="GST_CTER"/>
    <property type="match status" value="1"/>
</dbReference>
<dbReference type="InterPro" id="IPR036282">
    <property type="entry name" value="Glutathione-S-Trfase_C_sf"/>
</dbReference>
<feature type="domain" description="GST N-terminal" evidence="4">
    <location>
        <begin position="1"/>
        <end position="39"/>
    </location>
</feature>
<feature type="domain" description="GST C-terminal" evidence="5">
    <location>
        <begin position="46"/>
        <end position="172"/>
    </location>
</feature>
<name>A0AA38LQE7_9TREE</name>
<dbReference type="GeneID" id="77725606"/>
<evidence type="ECO:0000259" key="5">
    <source>
        <dbReference type="PROSITE" id="PS50405"/>
    </source>
</evidence>